<dbReference type="AlphaFoldDB" id="A0A8K0ULP7"/>
<evidence type="ECO:0000313" key="2">
    <source>
        <dbReference type="Proteomes" id="UP000813824"/>
    </source>
</evidence>
<protein>
    <submittedName>
        <fullName evidence="1">Uncharacterized protein</fullName>
    </submittedName>
</protein>
<sequence>MRDRFPLSFLPFRFSLFPCSISTASDGAMSFFSLHPIMHHSQWCSQVSFFAFPPTNSLLSSSLFLFYLFFFHFLPHGGSAESSPNVFLHVLSPSHTSTVPTRRLCRLPINSSATGVECDHSPRKCSRHILPLVGTEYTLCWAWTLWQTFTSCPGFYVITRIIHKRGICHCS</sequence>
<keyword evidence="2" id="KW-1185">Reference proteome</keyword>
<evidence type="ECO:0000313" key="1">
    <source>
        <dbReference type="EMBL" id="KAH8099623.1"/>
    </source>
</evidence>
<accession>A0A8K0ULP7</accession>
<name>A0A8K0ULP7_9AGAR</name>
<gene>
    <name evidence="1" type="ORF">BXZ70DRAFT_238746</name>
</gene>
<comment type="caution">
    <text evidence="1">The sequence shown here is derived from an EMBL/GenBank/DDBJ whole genome shotgun (WGS) entry which is preliminary data.</text>
</comment>
<organism evidence="1 2">
    <name type="scientific">Cristinia sonorae</name>
    <dbReference type="NCBI Taxonomy" id="1940300"/>
    <lineage>
        <taxon>Eukaryota</taxon>
        <taxon>Fungi</taxon>
        <taxon>Dikarya</taxon>
        <taxon>Basidiomycota</taxon>
        <taxon>Agaricomycotina</taxon>
        <taxon>Agaricomycetes</taxon>
        <taxon>Agaricomycetidae</taxon>
        <taxon>Agaricales</taxon>
        <taxon>Pleurotineae</taxon>
        <taxon>Stephanosporaceae</taxon>
        <taxon>Cristinia</taxon>
    </lineage>
</organism>
<dbReference type="Proteomes" id="UP000813824">
    <property type="component" value="Unassembled WGS sequence"/>
</dbReference>
<reference evidence="1" key="1">
    <citation type="journal article" date="2021" name="New Phytol.">
        <title>Evolutionary innovations through gain and loss of genes in the ectomycorrhizal Boletales.</title>
        <authorList>
            <person name="Wu G."/>
            <person name="Miyauchi S."/>
            <person name="Morin E."/>
            <person name="Kuo A."/>
            <person name="Drula E."/>
            <person name="Varga T."/>
            <person name="Kohler A."/>
            <person name="Feng B."/>
            <person name="Cao Y."/>
            <person name="Lipzen A."/>
            <person name="Daum C."/>
            <person name="Hundley H."/>
            <person name="Pangilinan J."/>
            <person name="Johnson J."/>
            <person name="Barry K."/>
            <person name="LaButti K."/>
            <person name="Ng V."/>
            <person name="Ahrendt S."/>
            <person name="Min B."/>
            <person name="Choi I.G."/>
            <person name="Park H."/>
            <person name="Plett J.M."/>
            <person name="Magnuson J."/>
            <person name="Spatafora J.W."/>
            <person name="Nagy L.G."/>
            <person name="Henrissat B."/>
            <person name="Grigoriev I.V."/>
            <person name="Yang Z.L."/>
            <person name="Xu J."/>
            <person name="Martin F.M."/>
        </authorList>
    </citation>
    <scope>NUCLEOTIDE SEQUENCE</scope>
    <source>
        <strain evidence="1">KKN 215</strain>
    </source>
</reference>
<proteinExistence type="predicted"/>
<dbReference type="EMBL" id="JAEVFJ010000019">
    <property type="protein sequence ID" value="KAH8099623.1"/>
    <property type="molecule type" value="Genomic_DNA"/>
</dbReference>